<comment type="caution">
    <text evidence="1">The sequence shown here is derived from an EMBL/GenBank/DDBJ whole genome shotgun (WGS) entry which is preliminary data.</text>
</comment>
<name>A0A2N5UW17_9BASI</name>
<proteinExistence type="predicted"/>
<reference evidence="1 2" key="1">
    <citation type="submission" date="2017-11" db="EMBL/GenBank/DDBJ databases">
        <title>De novo assembly and phasing of dikaryotic genomes from two isolates of Puccinia coronata f. sp. avenae, the causal agent of oat crown rust.</title>
        <authorList>
            <person name="Miller M.E."/>
            <person name="Zhang Y."/>
            <person name="Omidvar V."/>
            <person name="Sperschneider J."/>
            <person name="Schwessinger B."/>
            <person name="Raley C."/>
            <person name="Palmer J.M."/>
            <person name="Garnica D."/>
            <person name="Upadhyaya N."/>
            <person name="Rathjen J."/>
            <person name="Taylor J.M."/>
            <person name="Park R.F."/>
            <person name="Dodds P.N."/>
            <person name="Hirsch C.D."/>
            <person name="Kianian S.F."/>
            <person name="Figueroa M."/>
        </authorList>
    </citation>
    <scope>NUCLEOTIDE SEQUENCE [LARGE SCALE GENOMIC DNA]</scope>
    <source>
        <strain evidence="1">12NC29</strain>
    </source>
</reference>
<dbReference type="AlphaFoldDB" id="A0A2N5UW17"/>
<evidence type="ECO:0000313" key="1">
    <source>
        <dbReference type="EMBL" id="PLW41948.1"/>
    </source>
</evidence>
<evidence type="ECO:0000313" key="2">
    <source>
        <dbReference type="Proteomes" id="UP000235388"/>
    </source>
</evidence>
<protein>
    <submittedName>
        <fullName evidence="1">Uncharacterized protein</fullName>
    </submittedName>
</protein>
<keyword evidence="2" id="KW-1185">Reference proteome</keyword>
<sequence>MDQVVKPQPAVSLWARPLSANWLRPYSDRTSTPHLTHARALPNIGPIEGFQSSFDESHHVKQHELANTLYSKRKTDEYLWRNEEMHRQPGSLTIKSDQHDARYYQKTSWKTGWHKEIQTTPGIMFIPHRYLDFTMYLLTKQKTIIRGTFIQK</sequence>
<dbReference type="EMBL" id="PGCJ01000163">
    <property type="protein sequence ID" value="PLW41948.1"/>
    <property type="molecule type" value="Genomic_DNA"/>
</dbReference>
<dbReference type="Proteomes" id="UP000235388">
    <property type="component" value="Unassembled WGS sequence"/>
</dbReference>
<accession>A0A2N5UW17</accession>
<organism evidence="1 2">
    <name type="scientific">Puccinia coronata f. sp. avenae</name>
    <dbReference type="NCBI Taxonomy" id="200324"/>
    <lineage>
        <taxon>Eukaryota</taxon>
        <taxon>Fungi</taxon>
        <taxon>Dikarya</taxon>
        <taxon>Basidiomycota</taxon>
        <taxon>Pucciniomycotina</taxon>
        <taxon>Pucciniomycetes</taxon>
        <taxon>Pucciniales</taxon>
        <taxon>Pucciniaceae</taxon>
        <taxon>Puccinia</taxon>
    </lineage>
</organism>
<gene>
    <name evidence="1" type="ORF">PCANC_11080</name>
</gene>